<keyword evidence="1" id="KW-0812">Transmembrane</keyword>
<dbReference type="OrthoDB" id="5827131at2759"/>
<evidence type="ECO:0000313" key="3">
    <source>
        <dbReference type="Proteomes" id="UP000218231"/>
    </source>
</evidence>
<evidence type="ECO:0008006" key="4">
    <source>
        <dbReference type="Google" id="ProtNLM"/>
    </source>
</evidence>
<proteinExistence type="predicted"/>
<comment type="caution">
    <text evidence="2">The sequence shown here is derived from an EMBL/GenBank/DDBJ whole genome shotgun (WGS) entry which is preliminary data.</text>
</comment>
<dbReference type="Proteomes" id="UP000218231">
    <property type="component" value="Unassembled WGS sequence"/>
</dbReference>
<evidence type="ECO:0000313" key="2">
    <source>
        <dbReference type="EMBL" id="PAV78665.1"/>
    </source>
</evidence>
<feature type="transmembrane region" description="Helical" evidence="1">
    <location>
        <begin position="123"/>
        <end position="144"/>
    </location>
</feature>
<dbReference type="STRING" id="2018661.A0A2A2KXI2"/>
<name>A0A2A2KXI2_9BILA</name>
<dbReference type="Gene3D" id="1.20.58.390">
    <property type="entry name" value="Neurotransmitter-gated ion-channel transmembrane domain"/>
    <property type="match status" value="1"/>
</dbReference>
<keyword evidence="1" id="KW-0472">Membrane</keyword>
<keyword evidence="3" id="KW-1185">Reference proteome</keyword>
<organism evidence="2 3">
    <name type="scientific">Diploscapter pachys</name>
    <dbReference type="NCBI Taxonomy" id="2018661"/>
    <lineage>
        <taxon>Eukaryota</taxon>
        <taxon>Metazoa</taxon>
        <taxon>Ecdysozoa</taxon>
        <taxon>Nematoda</taxon>
        <taxon>Chromadorea</taxon>
        <taxon>Rhabditida</taxon>
        <taxon>Rhabditina</taxon>
        <taxon>Rhabditomorpha</taxon>
        <taxon>Rhabditoidea</taxon>
        <taxon>Rhabditidae</taxon>
        <taxon>Diploscapter</taxon>
    </lineage>
</organism>
<sequence length="166" mass="19049">MDLLQQQNLLYDNIFKGYYSDLPPTTRLSESSVNDITPDSLNIHLILCYLKLVEIILPEEKISLIMELDTVNSNGTIKYYRTIVVETVCNFNGNGEWRILNMDIVSDNGLPSIRLVLKRNPSFYICLMILPTFVINLLTIYGLFIEAADDATRVRTNFVLKESDTY</sequence>
<protein>
    <recommendedName>
        <fullName evidence="4">Neurotransmitter-gated ion-channel ligand-binding domain-containing protein</fullName>
    </recommendedName>
</protein>
<accession>A0A2A2KXI2</accession>
<dbReference type="InterPro" id="IPR038050">
    <property type="entry name" value="Neuro_actylchol_rec"/>
</dbReference>
<evidence type="ECO:0000256" key="1">
    <source>
        <dbReference type="SAM" id="Phobius"/>
    </source>
</evidence>
<reference evidence="2 3" key="1">
    <citation type="journal article" date="2017" name="Curr. Biol.">
        <title>Genome architecture and evolution of a unichromosomal asexual nematode.</title>
        <authorList>
            <person name="Fradin H."/>
            <person name="Zegar C."/>
            <person name="Gutwein M."/>
            <person name="Lucas J."/>
            <person name="Kovtun M."/>
            <person name="Corcoran D."/>
            <person name="Baugh L.R."/>
            <person name="Kiontke K."/>
            <person name="Gunsalus K."/>
            <person name="Fitch D.H."/>
            <person name="Piano F."/>
        </authorList>
    </citation>
    <scope>NUCLEOTIDE SEQUENCE [LARGE SCALE GENOMIC DNA]</scope>
    <source>
        <strain evidence="2">PF1309</strain>
    </source>
</reference>
<keyword evidence="1" id="KW-1133">Transmembrane helix</keyword>
<gene>
    <name evidence="2" type="ORF">WR25_16609</name>
</gene>
<dbReference type="EMBL" id="LIAE01007539">
    <property type="protein sequence ID" value="PAV78665.1"/>
    <property type="molecule type" value="Genomic_DNA"/>
</dbReference>
<dbReference type="AlphaFoldDB" id="A0A2A2KXI2"/>